<dbReference type="SUPFAM" id="SSF51679">
    <property type="entry name" value="Bacterial luciferase-like"/>
    <property type="match status" value="1"/>
</dbReference>
<evidence type="ECO:0000256" key="2">
    <source>
        <dbReference type="ARBA" id="ARBA00022643"/>
    </source>
</evidence>
<dbReference type="InterPro" id="IPR019923">
    <property type="entry name" value="Lucif-like_OxRdtase_MSMEG_2516"/>
</dbReference>
<dbReference type="RefSeq" id="WP_185060554.1">
    <property type="nucleotide sequence ID" value="NZ_BAABJP010000036.1"/>
</dbReference>
<dbReference type="Gene3D" id="3.20.20.30">
    <property type="entry name" value="Luciferase-like domain"/>
    <property type="match status" value="1"/>
</dbReference>
<feature type="domain" description="Luciferase-like" evidence="5">
    <location>
        <begin position="20"/>
        <end position="187"/>
    </location>
</feature>
<reference evidence="7" key="1">
    <citation type="journal article" date="2019" name="Int. J. Syst. Evol. Microbiol.">
        <title>The Global Catalogue of Microorganisms (GCM) 10K type strain sequencing project: providing services to taxonomists for standard genome sequencing and annotation.</title>
        <authorList>
            <consortium name="The Broad Institute Genomics Platform"/>
            <consortium name="The Broad Institute Genome Sequencing Center for Infectious Disease"/>
            <person name="Wu L."/>
            <person name="Ma J."/>
        </authorList>
    </citation>
    <scope>NUCLEOTIDE SEQUENCE [LARGE SCALE GENOMIC DNA]</scope>
    <source>
        <strain evidence="7">JCM 18303</strain>
    </source>
</reference>
<comment type="caution">
    <text evidence="6">The sequence shown here is derived from an EMBL/GenBank/DDBJ whole genome shotgun (WGS) entry which is preliminary data.</text>
</comment>
<dbReference type="InterPro" id="IPR050172">
    <property type="entry name" value="SsuD_RutA_monooxygenase"/>
</dbReference>
<evidence type="ECO:0000256" key="4">
    <source>
        <dbReference type="ARBA" id="ARBA00023033"/>
    </source>
</evidence>
<dbReference type="PANTHER" id="PTHR42847:SF4">
    <property type="entry name" value="ALKANESULFONATE MONOOXYGENASE-RELATED"/>
    <property type="match status" value="1"/>
</dbReference>
<gene>
    <name evidence="6" type="ORF">GCM10023321_57810</name>
</gene>
<dbReference type="InterPro" id="IPR036661">
    <property type="entry name" value="Luciferase-like_sf"/>
</dbReference>
<dbReference type="PANTHER" id="PTHR42847">
    <property type="entry name" value="ALKANESULFONATE MONOOXYGENASE"/>
    <property type="match status" value="1"/>
</dbReference>
<evidence type="ECO:0000256" key="1">
    <source>
        <dbReference type="ARBA" id="ARBA00022630"/>
    </source>
</evidence>
<evidence type="ECO:0000256" key="3">
    <source>
        <dbReference type="ARBA" id="ARBA00023002"/>
    </source>
</evidence>
<evidence type="ECO:0000313" key="6">
    <source>
        <dbReference type="EMBL" id="GAA5166544.1"/>
    </source>
</evidence>
<keyword evidence="4" id="KW-0503">Monooxygenase</keyword>
<proteinExistence type="predicted"/>
<evidence type="ECO:0000259" key="5">
    <source>
        <dbReference type="Pfam" id="PF00296"/>
    </source>
</evidence>
<dbReference type="Proteomes" id="UP001428817">
    <property type="component" value="Unassembled WGS sequence"/>
</dbReference>
<dbReference type="InterPro" id="IPR011251">
    <property type="entry name" value="Luciferase-like_dom"/>
</dbReference>
<name>A0ABP9QSF0_9PSEU</name>
<keyword evidence="3" id="KW-0560">Oxidoreductase</keyword>
<evidence type="ECO:0000313" key="7">
    <source>
        <dbReference type="Proteomes" id="UP001428817"/>
    </source>
</evidence>
<sequence>MREFRFSTNVFGFESGPAFLARCRRVEELGYDALFAADHLGIPAPFPTLVAVAAATERLRVGTAVLNGEFWNPALLAREIATTDLLTGGRLDLGLGAGHMKWEFDEAGIEWRPLRERTQRLGGLIEELRRYFTTDFEQLPEGVTAPKPVQRVGFDGAGPPLFLGGTGDRMLALAAEHADIVGVAGVLQRKGRPPGTFRLATAAEAAERVEFTRQRLGGRDVEWHLLVQAVVVTEDRVAAAAGLLDRLEGTMTRDELLETPYVLVGTVPEIAAQLRGHRERYGFSHVTVHQPYQDAFAPVIGHLRGEKPGGEKPGGGGPGVGG</sequence>
<dbReference type="Pfam" id="PF00296">
    <property type="entry name" value="Bac_luciferase"/>
    <property type="match status" value="1"/>
</dbReference>
<accession>A0ABP9QSF0</accession>
<dbReference type="EMBL" id="BAABJP010000036">
    <property type="protein sequence ID" value="GAA5166544.1"/>
    <property type="molecule type" value="Genomic_DNA"/>
</dbReference>
<dbReference type="NCBIfam" id="TIGR03621">
    <property type="entry name" value="F420_MSMEG_2516"/>
    <property type="match status" value="1"/>
</dbReference>
<organism evidence="6 7">
    <name type="scientific">Pseudonocardia eucalypti</name>
    <dbReference type="NCBI Taxonomy" id="648755"/>
    <lineage>
        <taxon>Bacteria</taxon>
        <taxon>Bacillati</taxon>
        <taxon>Actinomycetota</taxon>
        <taxon>Actinomycetes</taxon>
        <taxon>Pseudonocardiales</taxon>
        <taxon>Pseudonocardiaceae</taxon>
        <taxon>Pseudonocardia</taxon>
    </lineage>
</organism>
<keyword evidence="1" id="KW-0285">Flavoprotein</keyword>
<keyword evidence="2" id="KW-0288">FMN</keyword>
<keyword evidence="7" id="KW-1185">Reference proteome</keyword>
<protein>
    <submittedName>
        <fullName evidence="6">TIGR03621 family F420-dependent LLM class oxidoreductase</fullName>
    </submittedName>
</protein>